<dbReference type="KEGG" id="scm:SCHCO_02695950"/>
<gene>
    <name evidence="2" type="ORF">SCHCODRAFT_104830</name>
</gene>
<dbReference type="GeneID" id="9587068"/>
<feature type="domain" description="BTB" evidence="1">
    <location>
        <begin position="25"/>
        <end position="96"/>
    </location>
</feature>
<organism evidence="3">
    <name type="scientific">Schizophyllum commune (strain H4-8 / FGSC 9210)</name>
    <name type="common">Split gill fungus</name>
    <dbReference type="NCBI Taxonomy" id="578458"/>
    <lineage>
        <taxon>Eukaryota</taxon>
        <taxon>Fungi</taxon>
        <taxon>Dikarya</taxon>
        <taxon>Basidiomycota</taxon>
        <taxon>Agaricomycotina</taxon>
        <taxon>Agaricomycetes</taxon>
        <taxon>Agaricomycetidae</taxon>
        <taxon>Agaricales</taxon>
        <taxon>Schizophyllaceae</taxon>
        <taxon>Schizophyllum</taxon>
    </lineage>
</organism>
<dbReference type="SUPFAM" id="SSF54695">
    <property type="entry name" value="POZ domain"/>
    <property type="match status" value="1"/>
</dbReference>
<dbReference type="VEuPathDB" id="FungiDB:SCHCODRAFT_02695950"/>
<dbReference type="RefSeq" id="XP_003034761.1">
    <property type="nucleotide sequence ID" value="XM_003034715.1"/>
</dbReference>
<dbReference type="Gene3D" id="3.30.710.10">
    <property type="entry name" value="Potassium Channel Kv1.1, Chain A"/>
    <property type="match status" value="1"/>
</dbReference>
<dbReference type="InterPro" id="IPR011333">
    <property type="entry name" value="SKP1/BTB/POZ_sf"/>
</dbReference>
<dbReference type="OMA" id="WRIELNQ"/>
<dbReference type="HOGENOM" id="CLU_033082_3_1_1"/>
<evidence type="ECO:0000259" key="1">
    <source>
        <dbReference type="PROSITE" id="PS50097"/>
    </source>
</evidence>
<dbReference type="InParanoid" id="D8PTY4"/>
<dbReference type="EMBL" id="GL377303">
    <property type="protein sequence ID" value="EFI99858.1"/>
    <property type="molecule type" value="Genomic_DNA"/>
</dbReference>
<keyword evidence="3" id="KW-1185">Reference proteome</keyword>
<dbReference type="Pfam" id="PF00651">
    <property type="entry name" value="BTB"/>
    <property type="match status" value="1"/>
</dbReference>
<dbReference type="InterPro" id="IPR000210">
    <property type="entry name" value="BTB/POZ_dom"/>
</dbReference>
<evidence type="ECO:0000313" key="2">
    <source>
        <dbReference type="EMBL" id="EFI99858.1"/>
    </source>
</evidence>
<dbReference type="SMART" id="SM00225">
    <property type="entry name" value="BTB"/>
    <property type="match status" value="1"/>
</dbReference>
<proteinExistence type="predicted"/>
<protein>
    <recommendedName>
        <fullName evidence="1">BTB domain-containing protein</fullName>
    </recommendedName>
</protein>
<dbReference type="PROSITE" id="PS50097">
    <property type="entry name" value="BTB"/>
    <property type="match status" value="1"/>
</dbReference>
<dbReference type="AlphaFoldDB" id="D8PTY4"/>
<name>D8PTY4_SCHCM</name>
<evidence type="ECO:0000313" key="3">
    <source>
        <dbReference type="Proteomes" id="UP000007431"/>
    </source>
</evidence>
<reference evidence="2 3" key="1">
    <citation type="journal article" date="2010" name="Nat. Biotechnol.">
        <title>Genome sequence of the model mushroom Schizophyllum commune.</title>
        <authorList>
            <person name="Ohm R.A."/>
            <person name="de Jong J.F."/>
            <person name="Lugones L.G."/>
            <person name="Aerts A."/>
            <person name="Kothe E."/>
            <person name="Stajich J.E."/>
            <person name="de Vries R.P."/>
            <person name="Record E."/>
            <person name="Levasseur A."/>
            <person name="Baker S.E."/>
            <person name="Bartholomew K.A."/>
            <person name="Coutinho P.M."/>
            <person name="Erdmann S."/>
            <person name="Fowler T.J."/>
            <person name="Gathman A.C."/>
            <person name="Lombard V."/>
            <person name="Henrissat B."/>
            <person name="Knabe N."/>
            <person name="Kuees U."/>
            <person name="Lilly W.W."/>
            <person name="Lindquist E."/>
            <person name="Lucas S."/>
            <person name="Magnuson J.K."/>
            <person name="Piumi F."/>
            <person name="Raudaskoski M."/>
            <person name="Salamov A."/>
            <person name="Schmutz J."/>
            <person name="Schwarze F.W.M.R."/>
            <person name="vanKuyk P.A."/>
            <person name="Horton J.S."/>
            <person name="Grigoriev I.V."/>
            <person name="Woesten H.A.B."/>
        </authorList>
    </citation>
    <scope>NUCLEOTIDE SEQUENCE [LARGE SCALE GENOMIC DNA]</scope>
    <source>
        <strain evidence="3">H4-8 / FGSC 9210</strain>
    </source>
</reference>
<dbReference type="OrthoDB" id="3893071at2759"/>
<sequence>MDSDRTATLRSTQETDLSQPWFSDGNITLIAGDSSFRVYKSLLAAQSTFFRDLFSSASDDGLHDSDGLPVLQLHDDPAELSCFLRAIFDSSFFNAHPSDPIPTTTTIVVVLRLSHKYDVRHLRRRALLHAERLVPATYAAFRAGGFINRPADTFYLLADVAIEVGADWLLPAALEAGSRHLVWLREHRHTFHEYQEVLERCVAGLSAIQQAGHDRLALFDAADAECVCLSKRCRRTFQKVKARYASSCMPATGIAWQNIEAELRASVCAQCRELWRERDTEWAINYWNSLPVVYGLGGWDRLQRIRDEDLKLDEGEE</sequence>
<accession>D8PTY4</accession>
<dbReference type="Proteomes" id="UP000007431">
    <property type="component" value="Unassembled WGS sequence"/>
</dbReference>
<feature type="non-terminal residue" evidence="2">
    <location>
        <position position="317"/>
    </location>
</feature>